<sequence>MARELSGTVMEILGTCVSVGCKVDGKDPKDLQQEIADGYVEIPLLAMAVYLFW</sequence>
<dbReference type="EMBL" id="MNCJ02000328">
    <property type="protein sequence ID" value="KAF5773076.1"/>
    <property type="molecule type" value="Genomic_DNA"/>
</dbReference>
<evidence type="ECO:0000313" key="2">
    <source>
        <dbReference type="Proteomes" id="UP000215914"/>
    </source>
</evidence>
<dbReference type="FunFam" id="1.10.10.250:FF:000019">
    <property type="entry name" value="Uncharacterized protein"/>
    <property type="match status" value="1"/>
</dbReference>
<keyword evidence="1" id="KW-0689">Ribosomal protein</keyword>
<dbReference type="SUPFAM" id="SSF46906">
    <property type="entry name" value="Ribosomal protein L11, C-terminal domain"/>
    <property type="match status" value="1"/>
</dbReference>
<dbReference type="Proteomes" id="UP000215914">
    <property type="component" value="Unassembled WGS sequence"/>
</dbReference>
<reference evidence="1" key="1">
    <citation type="journal article" date="2017" name="Nature">
        <title>The sunflower genome provides insights into oil metabolism, flowering and Asterid evolution.</title>
        <authorList>
            <person name="Badouin H."/>
            <person name="Gouzy J."/>
            <person name="Grassa C.J."/>
            <person name="Murat F."/>
            <person name="Staton S.E."/>
            <person name="Cottret L."/>
            <person name="Lelandais-Briere C."/>
            <person name="Owens G.L."/>
            <person name="Carrere S."/>
            <person name="Mayjonade B."/>
            <person name="Legrand L."/>
            <person name="Gill N."/>
            <person name="Kane N.C."/>
            <person name="Bowers J.E."/>
            <person name="Hubner S."/>
            <person name="Bellec A."/>
            <person name="Berard A."/>
            <person name="Berges H."/>
            <person name="Blanchet N."/>
            <person name="Boniface M.C."/>
            <person name="Brunel D."/>
            <person name="Catrice O."/>
            <person name="Chaidir N."/>
            <person name="Claudel C."/>
            <person name="Donnadieu C."/>
            <person name="Faraut T."/>
            <person name="Fievet G."/>
            <person name="Helmstetter N."/>
            <person name="King M."/>
            <person name="Knapp S.J."/>
            <person name="Lai Z."/>
            <person name="Le Paslier M.C."/>
            <person name="Lippi Y."/>
            <person name="Lorenzon L."/>
            <person name="Mandel J.R."/>
            <person name="Marage G."/>
            <person name="Marchand G."/>
            <person name="Marquand E."/>
            <person name="Bret-Mestries E."/>
            <person name="Morien E."/>
            <person name="Nambeesan S."/>
            <person name="Nguyen T."/>
            <person name="Pegot-Espagnet P."/>
            <person name="Pouilly N."/>
            <person name="Raftis F."/>
            <person name="Sallet E."/>
            <person name="Schiex T."/>
            <person name="Thomas J."/>
            <person name="Vandecasteele C."/>
            <person name="Vares D."/>
            <person name="Vear F."/>
            <person name="Vautrin S."/>
            <person name="Crespi M."/>
            <person name="Mangin B."/>
            <person name="Burke J.M."/>
            <person name="Salse J."/>
            <person name="Munos S."/>
            <person name="Vincourt P."/>
            <person name="Rieseberg L.H."/>
            <person name="Langlade N.B."/>
        </authorList>
    </citation>
    <scope>NUCLEOTIDE SEQUENCE</scope>
    <source>
        <tissue evidence="1">Leaves</tissue>
    </source>
</reference>
<accession>A0A9K3EHP7</accession>
<dbReference type="InterPro" id="IPR036769">
    <property type="entry name" value="Ribosomal_uL11_C_sf"/>
</dbReference>
<dbReference type="Gene3D" id="1.10.10.250">
    <property type="entry name" value="Ribosomal protein L11, C-terminal domain"/>
    <property type="match status" value="1"/>
</dbReference>
<proteinExistence type="predicted"/>
<evidence type="ECO:0000313" key="1">
    <source>
        <dbReference type="EMBL" id="KAF5773076.1"/>
    </source>
</evidence>
<organism evidence="1 2">
    <name type="scientific">Helianthus annuus</name>
    <name type="common">Common sunflower</name>
    <dbReference type="NCBI Taxonomy" id="4232"/>
    <lineage>
        <taxon>Eukaryota</taxon>
        <taxon>Viridiplantae</taxon>
        <taxon>Streptophyta</taxon>
        <taxon>Embryophyta</taxon>
        <taxon>Tracheophyta</taxon>
        <taxon>Spermatophyta</taxon>
        <taxon>Magnoliopsida</taxon>
        <taxon>eudicotyledons</taxon>
        <taxon>Gunneridae</taxon>
        <taxon>Pentapetalae</taxon>
        <taxon>asterids</taxon>
        <taxon>campanulids</taxon>
        <taxon>Asterales</taxon>
        <taxon>Asteraceae</taxon>
        <taxon>Asteroideae</taxon>
        <taxon>Heliantheae alliance</taxon>
        <taxon>Heliantheae</taxon>
        <taxon>Helianthus</taxon>
    </lineage>
</organism>
<comment type="caution">
    <text evidence="1">The sequence shown here is derived from an EMBL/GenBank/DDBJ whole genome shotgun (WGS) entry which is preliminary data.</text>
</comment>
<dbReference type="Gramene" id="mRNA:HanXRQr2_Chr13g0584611">
    <property type="protein sequence ID" value="mRNA:HanXRQr2_Chr13g0584611"/>
    <property type="gene ID" value="HanXRQr2_Chr13g0584611"/>
</dbReference>
<dbReference type="AlphaFoldDB" id="A0A9K3EHP7"/>
<protein>
    <submittedName>
        <fullName evidence="1">Ribosomal protein L11/L12</fullName>
    </submittedName>
</protein>
<keyword evidence="2" id="KW-1185">Reference proteome</keyword>
<reference evidence="1" key="2">
    <citation type="submission" date="2020-06" db="EMBL/GenBank/DDBJ databases">
        <title>Helianthus annuus Genome sequencing and assembly Release 2.</title>
        <authorList>
            <person name="Gouzy J."/>
            <person name="Langlade N."/>
            <person name="Munos S."/>
        </authorList>
    </citation>
    <scope>NUCLEOTIDE SEQUENCE</scope>
    <source>
        <tissue evidence="1">Leaves</tissue>
    </source>
</reference>
<name>A0A9K3EHP7_HELAN</name>
<keyword evidence="1" id="KW-0687">Ribonucleoprotein</keyword>
<gene>
    <name evidence="1" type="ORF">HanXRQr2_Chr13g0584611</name>
</gene>
<dbReference type="GO" id="GO:0005840">
    <property type="term" value="C:ribosome"/>
    <property type="evidence" value="ECO:0007669"/>
    <property type="project" value="UniProtKB-KW"/>
</dbReference>